<feature type="domain" description="PA14" evidence="2">
    <location>
        <begin position="48"/>
        <end position="157"/>
    </location>
</feature>
<evidence type="ECO:0000313" key="3">
    <source>
        <dbReference type="EMBL" id="MDC3419772.1"/>
    </source>
</evidence>
<comment type="caution">
    <text evidence="3">The sequence shown here is derived from an EMBL/GenBank/DDBJ whole genome shotgun (WGS) entry which is preliminary data.</text>
</comment>
<name>A0A9X3WH25_9BACI</name>
<reference evidence="3" key="1">
    <citation type="submission" date="2022-06" db="EMBL/GenBank/DDBJ databases">
        <title>Aquibacillus sp. a new bacterium isolated from soil saline samples.</title>
        <authorList>
            <person name="Galisteo C."/>
            <person name="De La Haba R."/>
            <person name="Sanchez-Porro C."/>
            <person name="Ventosa A."/>
        </authorList>
    </citation>
    <scope>NUCLEOTIDE SEQUENCE</scope>
    <source>
        <strain evidence="3">JCM 12387</strain>
    </source>
</reference>
<feature type="non-terminal residue" evidence="3">
    <location>
        <position position="227"/>
    </location>
</feature>
<gene>
    <name evidence="3" type="ORF">NC661_05250</name>
</gene>
<keyword evidence="1" id="KW-1133">Transmembrane helix</keyword>
<accession>A0A9X3WH25</accession>
<keyword evidence="1" id="KW-0472">Membrane</keyword>
<dbReference type="SUPFAM" id="SSF56988">
    <property type="entry name" value="Anthrax protective antigen"/>
    <property type="match status" value="1"/>
</dbReference>
<organism evidence="3 4">
    <name type="scientific">Aquibacillus koreensis</name>
    <dbReference type="NCBI Taxonomy" id="279446"/>
    <lineage>
        <taxon>Bacteria</taxon>
        <taxon>Bacillati</taxon>
        <taxon>Bacillota</taxon>
        <taxon>Bacilli</taxon>
        <taxon>Bacillales</taxon>
        <taxon>Bacillaceae</taxon>
        <taxon>Aquibacillus</taxon>
    </lineage>
</organism>
<dbReference type="RefSeq" id="WP_272479930.1">
    <property type="nucleotide sequence ID" value="NZ_JAMQJZ010000003.1"/>
</dbReference>
<evidence type="ECO:0000259" key="2">
    <source>
        <dbReference type="Pfam" id="PF07691"/>
    </source>
</evidence>
<protein>
    <submittedName>
        <fullName evidence="3">PA14 domain-containing protein</fullName>
    </submittedName>
</protein>
<proteinExistence type="predicted"/>
<dbReference type="EMBL" id="JAMQJZ010000003">
    <property type="protein sequence ID" value="MDC3419772.1"/>
    <property type="molecule type" value="Genomic_DNA"/>
</dbReference>
<dbReference type="Pfam" id="PF07691">
    <property type="entry name" value="PA14"/>
    <property type="match status" value="1"/>
</dbReference>
<dbReference type="InterPro" id="IPR011658">
    <property type="entry name" value="PA14_dom"/>
</dbReference>
<dbReference type="Proteomes" id="UP001145072">
    <property type="component" value="Unassembled WGS sequence"/>
</dbReference>
<sequence>MYYNFWREGFLVNRNNFNYRWLYSSILVILGISFLFIGSVSAAEKQWTGSFFDQRNLSGNSEQVSMDKINFDWGYNAPSDTMPHYNFSATLKKTIEGEKDYFVQTYADDGIRVKAGNQVLIDRWSGSAGTYNQALLTGLGSGEHVVQTDYYEHTGKAALYAEVVPFGDWYAYYYPNMNLEGTPSNAKVVKAQGDGSLIEDHGNNAPISNVPKDKYSAKYVTAKKITA</sequence>
<evidence type="ECO:0000313" key="4">
    <source>
        <dbReference type="Proteomes" id="UP001145072"/>
    </source>
</evidence>
<keyword evidence="4" id="KW-1185">Reference proteome</keyword>
<evidence type="ECO:0000256" key="1">
    <source>
        <dbReference type="SAM" id="Phobius"/>
    </source>
</evidence>
<keyword evidence="1" id="KW-0812">Transmembrane</keyword>
<feature type="transmembrane region" description="Helical" evidence="1">
    <location>
        <begin position="20"/>
        <end position="43"/>
    </location>
</feature>
<dbReference type="AlphaFoldDB" id="A0A9X3WH25"/>